<gene>
    <name evidence="1" type="ORF">MM415B00395_0031</name>
</gene>
<dbReference type="EMBL" id="MT141539">
    <property type="protein sequence ID" value="QJA65485.1"/>
    <property type="molecule type" value="Genomic_DNA"/>
</dbReference>
<accession>A0A6M3J8D7</accession>
<proteinExistence type="predicted"/>
<reference evidence="1" key="1">
    <citation type="submission" date="2020-03" db="EMBL/GenBank/DDBJ databases">
        <title>The deep terrestrial virosphere.</title>
        <authorList>
            <person name="Holmfeldt K."/>
            <person name="Nilsson E."/>
            <person name="Simone D."/>
            <person name="Lopez-Fernandez M."/>
            <person name="Wu X."/>
            <person name="de Brujin I."/>
            <person name="Lundin D."/>
            <person name="Andersson A."/>
            <person name="Bertilsson S."/>
            <person name="Dopson M."/>
        </authorList>
    </citation>
    <scope>NUCLEOTIDE SEQUENCE</scope>
    <source>
        <strain evidence="1">MM415B00395</strain>
    </source>
</reference>
<organism evidence="1">
    <name type="scientific">viral metagenome</name>
    <dbReference type="NCBI Taxonomy" id="1070528"/>
    <lineage>
        <taxon>unclassified sequences</taxon>
        <taxon>metagenomes</taxon>
        <taxon>organismal metagenomes</taxon>
    </lineage>
</organism>
<dbReference type="AlphaFoldDB" id="A0A6M3J8D7"/>
<evidence type="ECO:0000313" key="1">
    <source>
        <dbReference type="EMBL" id="QJA65485.1"/>
    </source>
</evidence>
<name>A0A6M3J8D7_9ZZZZ</name>
<sequence length="346" mass="39790">MKTAIALSHGHAAKWLQVILYTLKKFSNERETDIFVAHTWPGHPSIKAITETDLADNITIHNCKIRLQSHATGLDEVLDLLIDYGQYDYMFCAETDAMACCNGWLDWFHQMIGSDPVNAERNKFGKCGMAGFFWHEGNNHYNINPSGTLYLIEMLERYHNEVRKNTSDIFWHPNGNRMGTDGGMDPTIKKVAGVFSETRGIENPSPEQKNQILKGIPQAAWFEPGAWLYYRSLGEYSHIAVPCDHIYTQFGPVTSPEGTYYGGKANPKYIHYWGGTRAYDFLKHPINDHFVSGGAPYWLQREDTIWKAVVPEKYRKIMPQIYEEMNFEEKLRTNLPGWEKVKELVK</sequence>
<protein>
    <submittedName>
        <fullName evidence="1">Uncharacterized protein</fullName>
    </submittedName>
</protein>